<keyword evidence="2" id="KW-1185">Reference proteome</keyword>
<gene>
    <name evidence="1" type="ORF">KIPB_005877</name>
</gene>
<evidence type="ECO:0000313" key="1">
    <source>
        <dbReference type="EMBL" id="GIQ84393.1"/>
    </source>
</evidence>
<name>A0A9K3CW62_9EUKA</name>
<dbReference type="Proteomes" id="UP000265618">
    <property type="component" value="Unassembled WGS sequence"/>
</dbReference>
<dbReference type="AlphaFoldDB" id="A0A9K3CW62"/>
<accession>A0A9K3CW62</accession>
<comment type="caution">
    <text evidence="1">The sequence shown here is derived from an EMBL/GenBank/DDBJ whole genome shotgun (WGS) entry which is preliminary data.</text>
</comment>
<organism evidence="1 2">
    <name type="scientific">Kipferlia bialata</name>
    <dbReference type="NCBI Taxonomy" id="797122"/>
    <lineage>
        <taxon>Eukaryota</taxon>
        <taxon>Metamonada</taxon>
        <taxon>Carpediemonas-like organisms</taxon>
        <taxon>Kipferlia</taxon>
    </lineage>
</organism>
<sequence length="94" mass="10519">MVHWRIPSLRGQPCPVKIVPVGIPAHTTVVSPPSIGPPVYEIRPTGLGICVMCHIQLRSVSPPPSPLCHWTLSGCVSEVGHVYSYYWFLRQYWV</sequence>
<proteinExistence type="predicted"/>
<dbReference type="EMBL" id="BDIP01001436">
    <property type="protein sequence ID" value="GIQ84393.1"/>
    <property type="molecule type" value="Genomic_DNA"/>
</dbReference>
<evidence type="ECO:0000313" key="2">
    <source>
        <dbReference type="Proteomes" id="UP000265618"/>
    </source>
</evidence>
<protein>
    <submittedName>
        <fullName evidence="1">Uncharacterized protein</fullName>
    </submittedName>
</protein>
<reference evidence="1 2" key="1">
    <citation type="journal article" date="2018" name="PLoS ONE">
        <title>The draft genome of Kipferlia bialata reveals reductive genome evolution in fornicate parasites.</title>
        <authorList>
            <person name="Tanifuji G."/>
            <person name="Takabayashi S."/>
            <person name="Kume K."/>
            <person name="Takagi M."/>
            <person name="Nakayama T."/>
            <person name="Kamikawa R."/>
            <person name="Inagaki Y."/>
            <person name="Hashimoto T."/>
        </authorList>
    </citation>
    <scope>NUCLEOTIDE SEQUENCE [LARGE SCALE GENOMIC DNA]</scope>
    <source>
        <strain evidence="1">NY0173</strain>
    </source>
</reference>